<sequence length="312" mass="34321">MNRRLLPPMHLLRAFVTTAQLKTVSAAADALHLTQGAVSRQVLELEDWLGVTLFARVRRRLQLTPAGQRYLLAVQPLLLQLEAATLDLMSSPHDGGVLHLSALPTFAAKWLIPRLPAFQAAHPKVMLQFVPYVQGYDFHRADLDCAVRYGEGPWEGAVCEYVIGRRMVLIAPPAGRGRPALKRPADVVNHRLLHHVTVPSAWSHWCERQGVGGINPHGGIQLDQYAAIVRAVAAGMGLGLVPRCLVEDELARAEVVMPLRGAAGVYEAEAGYYLCYPENRSSIEPLLAFRRWLMQAAVEGEPPLVKQAPSPQ</sequence>
<evidence type="ECO:0000313" key="6">
    <source>
        <dbReference type="EMBL" id="MCM5681846.1"/>
    </source>
</evidence>
<dbReference type="InterPro" id="IPR036388">
    <property type="entry name" value="WH-like_DNA-bd_sf"/>
</dbReference>
<dbReference type="InterPro" id="IPR005119">
    <property type="entry name" value="LysR_subst-bd"/>
</dbReference>
<dbReference type="Pfam" id="PF00126">
    <property type="entry name" value="HTH_1"/>
    <property type="match status" value="1"/>
</dbReference>
<evidence type="ECO:0000256" key="1">
    <source>
        <dbReference type="ARBA" id="ARBA00009437"/>
    </source>
</evidence>
<dbReference type="SUPFAM" id="SSF53850">
    <property type="entry name" value="Periplasmic binding protein-like II"/>
    <property type="match status" value="1"/>
</dbReference>
<dbReference type="EMBL" id="JAMKFE010000014">
    <property type="protein sequence ID" value="MCM5681846.1"/>
    <property type="molecule type" value="Genomic_DNA"/>
</dbReference>
<proteinExistence type="inferred from homology"/>
<feature type="domain" description="HTH lysR-type" evidence="5">
    <location>
        <begin position="7"/>
        <end position="64"/>
    </location>
</feature>
<evidence type="ECO:0000259" key="5">
    <source>
        <dbReference type="PROSITE" id="PS50931"/>
    </source>
</evidence>
<keyword evidence="7" id="KW-1185">Reference proteome</keyword>
<keyword evidence="4" id="KW-0804">Transcription</keyword>
<comment type="similarity">
    <text evidence="1">Belongs to the LysR transcriptional regulatory family.</text>
</comment>
<evidence type="ECO:0000256" key="3">
    <source>
        <dbReference type="ARBA" id="ARBA00023125"/>
    </source>
</evidence>
<dbReference type="InterPro" id="IPR000847">
    <property type="entry name" value="LysR_HTH_N"/>
</dbReference>
<dbReference type="PANTHER" id="PTHR30537:SF74">
    <property type="entry name" value="HTH-TYPE TRANSCRIPTIONAL REGULATOR TRPI"/>
    <property type="match status" value="1"/>
</dbReference>
<gene>
    <name evidence="6" type="ORF">M8A51_20150</name>
</gene>
<dbReference type="InterPro" id="IPR036390">
    <property type="entry name" value="WH_DNA-bd_sf"/>
</dbReference>
<dbReference type="PANTHER" id="PTHR30537">
    <property type="entry name" value="HTH-TYPE TRANSCRIPTIONAL REGULATOR"/>
    <property type="match status" value="1"/>
</dbReference>
<dbReference type="Gene3D" id="3.40.190.10">
    <property type="entry name" value="Periplasmic binding protein-like II"/>
    <property type="match status" value="2"/>
</dbReference>
<dbReference type="Proteomes" id="UP001165541">
    <property type="component" value="Unassembled WGS sequence"/>
</dbReference>
<keyword evidence="2" id="KW-0805">Transcription regulation</keyword>
<keyword evidence="3" id="KW-0238">DNA-binding</keyword>
<dbReference type="SUPFAM" id="SSF46785">
    <property type="entry name" value="Winged helix' DNA-binding domain"/>
    <property type="match status" value="1"/>
</dbReference>
<comment type="caution">
    <text evidence="6">The sequence shown here is derived from an EMBL/GenBank/DDBJ whole genome shotgun (WGS) entry which is preliminary data.</text>
</comment>
<dbReference type="InterPro" id="IPR058163">
    <property type="entry name" value="LysR-type_TF_proteobact-type"/>
</dbReference>
<organism evidence="6 7">
    <name type="scientific">Caldimonas mangrovi</name>
    <dbReference type="NCBI Taxonomy" id="2944811"/>
    <lineage>
        <taxon>Bacteria</taxon>
        <taxon>Pseudomonadati</taxon>
        <taxon>Pseudomonadota</taxon>
        <taxon>Betaproteobacteria</taxon>
        <taxon>Burkholderiales</taxon>
        <taxon>Sphaerotilaceae</taxon>
        <taxon>Caldimonas</taxon>
    </lineage>
</organism>
<accession>A0ABT0YSX2</accession>
<protein>
    <submittedName>
        <fullName evidence="6">LysR substrate-binding domain-containing protein</fullName>
    </submittedName>
</protein>
<evidence type="ECO:0000313" key="7">
    <source>
        <dbReference type="Proteomes" id="UP001165541"/>
    </source>
</evidence>
<dbReference type="PROSITE" id="PS50931">
    <property type="entry name" value="HTH_LYSR"/>
    <property type="match status" value="1"/>
</dbReference>
<dbReference type="Gene3D" id="1.10.10.10">
    <property type="entry name" value="Winged helix-like DNA-binding domain superfamily/Winged helix DNA-binding domain"/>
    <property type="match status" value="1"/>
</dbReference>
<reference evidence="6" key="1">
    <citation type="submission" date="2022-05" db="EMBL/GenBank/DDBJ databases">
        <title>Schlegelella sp. nov., isolated from mangrove soil.</title>
        <authorList>
            <person name="Liu Y."/>
            <person name="Ge X."/>
            <person name="Liu W."/>
        </authorList>
    </citation>
    <scope>NUCLEOTIDE SEQUENCE</scope>
    <source>
        <strain evidence="6">S2-27</strain>
    </source>
</reference>
<evidence type="ECO:0000256" key="4">
    <source>
        <dbReference type="ARBA" id="ARBA00023163"/>
    </source>
</evidence>
<dbReference type="PRINTS" id="PR00039">
    <property type="entry name" value="HTHLYSR"/>
</dbReference>
<name>A0ABT0YSX2_9BURK</name>
<evidence type="ECO:0000256" key="2">
    <source>
        <dbReference type="ARBA" id="ARBA00023015"/>
    </source>
</evidence>
<dbReference type="RefSeq" id="WP_251780326.1">
    <property type="nucleotide sequence ID" value="NZ_JAMKFE010000014.1"/>
</dbReference>
<dbReference type="Pfam" id="PF03466">
    <property type="entry name" value="LysR_substrate"/>
    <property type="match status" value="1"/>
</dbReference>